<dbReference type="InterPro" id="IPR003877">
    <property type="entry name" value="SPRY_dom"/>
</dbReference>
<dbReference type="PANTHER" id="PTHR24103">
    <property type="entry name" value="E3 UBIQUITIN-PROTEIN LIGASE TRIM"/>
    <property type="match status" value="1"/>
</dbReference>
<dbReference type="InterPro" id="IPR043136">
    <property type="entry name" value="B30.2/SPRY_sf"/>
</dbReference>
<dbReference type="SMART" id="SM00449">
    <property type="entry name" value="SPRY"/>
    <property type="match status" value="1"/>
</dbReference>
<dbReference type="SUPFAM" id="SSF49899">
    <property type="entry name" value="Concanavalin A-like lectins/glucanases"/>
    <property type="match status" value="1"/>
</dbReference>
<dbReference type="InterPro" id="IPR050143">
    <property type="entry name" value="TRIM/RBCC"/>
</dbReference>
<dbReference type="InterPro" id="IPR036116">
    <property type="entry name" value="FN3_sf"/>
</dbReference>
<organism evidence="2 3">
    <name type="scientific">Oikopleura dioica</name>
    <name type="common">Tunicate</name>
    <dbReference type="NCBI Taxonomy" id="34765"/>
    <lineage>
        <taxon>Eukaryota</taxon>
        <taxon>Metazoa</taxon>
        <taxon>Chordata</taxon>
        <taxon>Tunicata</taxon>
        <taxon>Appendicularia</taxon>
        <taxon>Copelata</taxon>
        <taxon>Oikopleuridae</taxon>
        <taxon>Oikopleura</taxon>
    </lineage>
</organism>
<reference evidence="2 3" key="1">
    <citation type="submission" date="2021-04" db="EMBL/GenBank/DDBJ databases">
        <authorList>
            <person name="Bliznina A."/>
        </authorList>
    </citation>
    <scope>NUCLEOTIDE SEQUENCE [LARGE SCALE GENOMIC DNA]</scope>
</reference>
<dbReference type="InterPro" id="IPR003879">
    <property type="entry name" value="Butyrophylin_SPRY"/>
</dbReference>
<dbReference type="PROSITE" id="PS50188">
    <property type="entry name" value="B302_SPRY"/>
    <property type="match status" value="1"/>
</dbReference>
<keyword evidence="3" id="KW-1185">Reference proteome</keyword>
<sequence>MKAAEEERIRVHLEKLRKRERMIDNLEQHAKAASAEDAQDPYKHTTIRDFQCRLEQLGALIAEPNVLKDVDKPVLDTKGLERIISQVKLITQPDVPRVYRPSEGDISFDYVNLSWAHSPGAKDYLIRFWIIRGSSCPEEYACTTKDNHFEVTDLQPSSIVTFQSSSLNRVRYKGEDTSCNVSTKSDNSRSLASPMMSPARFSQALNILGGAQFKTGRHYWEVLIGPEEMLQSANWIIGVSYHSIPRNAWLGAVQGSWVLHHTPKFLKARSAELTKIIELENIHLQRLGILMDCDSGRINFVDVDNNKLIFTFVDKFTQPVLAAMNPGYQGAQLQLRNGFS</sequence>
<accession>A0ABN7SKC8</accession>
<dbReference type="Pfam" id="PF00622">
    <property type="entry name" value="SPRY"/>
    <property type="match status" value="1"/>
</dbReference>
<dbReference type="PRINTS" id="PR01407">
    <property type="entry name" value="BUTYPHLNCDUF"/>
</dbReference>
<evidence type="ECO:0000313" key="3">
    <source>
        <dbReference type="Proteomes" id="UP001158576"/>
    </source>
</evidence>
<dbReference type="InterPro" id="IPR013320">
    <property type="entry name" value="ConA-like_dom_sf"/>
</dbReference>
<dbReference type="Proteomes" id="UP001158576">
    <property type="component" value="Chromosome XSR"/>
</dbReference>
<gene>
    <name evidence="2" type="ORF">OKIOD_LOCUS7729</name>
</gene>
<evidence type="ECO:0000259" key="1">
    <source>
        <dbReference type="PROSITE" id="PS50188"/>
    </source>
</evidence>
<evidence type="ECO:0000313" key="2">
    <source>
        <dbReference type="EMBL" id="CAG5099011.1"/>
    </source>
</evidence>
<dbReference type="InterPro" id="IPR001870">
    <property type="entry name" value="B30.2/SPRY"/>
</dbReference>
<protein>
    <submittedName>
        <fullName evidence="2">Oidioi.mRNA.OKI2018_I69.XSR.g16171.t1.cds</fullName>
    </submittedName>
</protein>
<dbReference type="EMBL" id="OU015569">
    <property type="protein sequence ID" value="CAG5099011.1"/>
    <property type="molecule type" value="Genomic_DNA"/>
</dbReference>
<feature type="domain" description="B30.2/SPRY" evidence="1">
    <location>
        <begin position="149"/>
        <end position="340"/>
    </location>
</feature>
<dbReference type="Gene3D" id="2.60.120.920">
    <property type="match status" value="1"/>
</dbReference>
<dbReference type="SUPFAM" id="SSF49265">
    <property type="entry name" value="Fibronectin type III"/>
    <property type="match status" value="1"/>
</dbReference>
<name>A0ABN7SKC8_OIKDI</name>
<proteinExistence type="predicted"/>